<dbReference type="EMBL" id="MFJB01000009">
    <property type="protein sequence ID" value="OGG00873.1"/>
    <property type="molecule type" value="Genomic_DNA"/>
</dbReference>
<name>A0A1F5YLE7_9BACT</name>
<evidence type="ECO:0008006" key="3">
    <source>
        <dbReference type="Google" id="ProtNLM"/>
    </source>
</evidence>
<dbReference type="SUPFAM" id="SSF53335">
    <property type="entry name" value="S-adenosyl-L-methionine-dependent methyltransferases"/>
    <property type="match status" value="1"/>
</dbReference>
<dbReference type="Gene3D" id="3.40.50.150">
    <property type="entry name" value="Vaccinia Virus protein VP39"/>
    <property type="match status" value="1"/>
</dbReference>
<dbReference type="Proteomes" id="UP000177396">
    <property type="component" value="Unassembled WGS sequence"/>
</dbReference>
<accession>A0A1F5YLE7</accession>
<proteinExistence type="predicted"/>
<reference evidence="1 2" key="1">
    <citation type="journal article" date="2016" name="Nat. Commun.">
        <title>Thousands of microbial genomes shed light on interconnected biogeochemical processes in an aquifer system.</title>
        <authorList>
            <person name="Anantharaman K."/>
            <person name="Brown C.T."/>
            <person name="Hug L.A."/>
            <person name="Sharon I."/>
            <person name="Castelle C.J."/>
            <person name="Probst A.J."/>
            <person name="Thomas B.C."/>
            <person name="Singh A."/>
            <person name="Wilkins M.J."/>
            <person name="Karaoz U."/>
            <person name="Brodie E.L."/>
            <person name="Williams K.H."/>
            <person name="Hubbard S.S."/>
            <person name="Banfield J.F."/>
        </authorList>
    </citation>
    <scope>NUCLEOTIDE SEQUENCE [LARGE SCALE GENOMIC DNA]</scope>
</reference>
<organism evidence="1 2">
    <name type="scientific">Candidatus Gottesmanbacteria bacterium RBG_16_38_7b</name>
    <dbReference type="NCBI Taxonomy" id="1798372"/>
    <lineage>
        <taxon>Bacteria</taxon>
        <taxon>Candidatus Gottesmaniibacteriota</taxon>
    </lineage>
</organism>
<protein>
    <recommendedName>
        <fullName evidence="3">Methyltransferase type 11 domain-containing protein</fullName>
    </recommendedName>
</protein>
<evidence type="ECO:0000313" key="2">
    <source>
        <dbReference type="Proteomes" id="UP000177396"/>
    </source>
</evidence>
<dbReference type="InterPro" id="IPR029063">
    <property type="entry name" value="SAM-dependent_MTases_sf"/>
</dbReference>
<evidence type="ECO:0000313" key="1">
    <source>
        <dbReference type="EMBL" id="OGG00873.1"/>
    </source>
</evidence>
<sequence length="101" mass="11708">MVPDPSSIARRLKGDRWIGFSDKTHISLFSPDKWISILKRNNFKIKKVYSDGLWDSPYLKYLPKFLQQLLFGLPAVMQTLSGRLFIPLNWGESAIIIAKRK</sequence>
<comment type="caution">
    <text evidence="1">The sequence shown here is derived from an EMBL/GenBank/DDBJ whole genome shotgun (WGS) entry which is preliminary data.</text>
</comment>
<dbReference type="AlphaFoldDB" id="A0A1F5YLE7"/>
<gene>
    <name evidence="1" type="ORF">A2153_04635</name>
</gene>